<proteinExistence type="inferred from homology"/>
<dbReference type="SUPFAM" id="SSF52047">
    <property type="entry name" value="RNI-like"/>
    <property type="match status" value="1"/>
</dbReference>
<keyword evidence="9 12" id="KW-0472">Membrane</keyword>
<dbReference type="Pfam" id="PF08263">
    <property type="entry name" value="LRRNT_2"/>
    <property type="match status" value="1"/>
</dbReference>
<feature type="domain" description="Leucine-rich repeat-containing N-terminal plant-type" evidence="14">
    <location>
        <begin position="58"/>
        <end position="81"/>
    </location>
</feature>
<evidence type="ECO:0000256" key="6">
    <source>
        <dbReference type="ARBA" id="ARBA00022729"/>
    </source>
</evidence>
<feature type="signal peptide" evidence="13">
    <location>
        <begin position="1"/>
        <end position="24"/>
    </location>
</feature>
<dbReference type="PANTHER" id="PTHR48065">
    <property type="entry name" value="OS10G0469600 PROTEIN"/>
    <property type="match status" value="1"/>
</dbReference>
<comment type="subcellular location">
    <subcellularLocation>
        <location evidence="1">Cell membrane</location>
        <topology evidence="1">Single-pass type I membrane protein</topology>
    </subcellularLocation>
</comment>
<dbReference type="FunFam" id="3.80.10.10:FF:000111">
    <property type="entry name" value="LRR receptor-like serine/threonine-protein kinase ERECTA"/>
    <property type="match status" value="1"/>
</dbReference>
<keyword evidence="17" id="KW-1185">Reference proteome</keyword>
<gene>
    <name evidence="16" type="ORF">WN944_014982</name>
</gene>
<protein>
    <recommendedName>
        <fullName evidence="18">Leucine-rich repeat-containing N-terminal plant-type domain-containing protein</fullName>
    </recommendedName>
</protein>
<evidence type="ECO:0000256" key="7">
    <source>
        <dbReference type="ARBA" id="ARBA00022737"/>
    </source>
</evidence>
<evidence type="ECO:0000256" key="11">
    <source>
        <dbReference type="ARBA" id="ARBA00023180"/>
    </source>
</evidence>
<keyword evidence="11" id="KW-0325">Glycoprotein</keyword>
<dbReference type="PRINTS" id="PR00019">
    <property type="entry name" value="LEURICHRPT"/>
</dbReference>
<name>A0AAP0QM32_9ROSI</name>
<dbReference type="Gene3D" id="3.80.10.10">
    <property type="entry name" value="Ribonuclease Inhibitor"/>
    <property type="match status" value="6"/>
</dbReference>
<dbReference type="GO" id="GO:0005886">
    <property type="term" value="C:plasma membrane"/>
    <property type="evidence" value="ECO:0007669"/>
    <property type="project" value="UniProtKB-SubCell"/>
</dbReference>
<feature type="chain" id="PRO_5042810886" description="Leucine-rich repeat-containing N-terminal plant-type domain-containing protein" evidence="13">
    <location>
        <begin position="25"/>
        <end position="953"/>
    </location>
</feature>
<sequence>MGKRTWSFQIFCLLLLILYLPISAKLCSHYQTSMLLQFKQLFSFETRQPSGCGRLQSDSYSKMISWKEEKDCCSWDGVTCDMMTGHVTGLDLSCSRLHGSIPSDSSLFSLPHLQILNLAFNDFNYSYISPGFTRFPNLAHLNLSVSSFSGQIPAEISHLSKLVSLDLSGNSQLGLDTPVLKALVQNLNELQELVLNSVDMSYEVPSFLTNLSSLTSLDLGNCGLQGSIPENIFRLPNLQNLILSYNKNLTSVFPKVNWSSPLRFMDLYGCNFMGSIPASLGNLSQLTYLDLSYNNFSGHIPSTLSNLQQLRHLDLSNNKFTGQIPCIFANLTQLSFLDFSNNQLNGPIPSSVSRLHSLVTKYLSYNSLNGTIPSGLFTSPLLESIDLRNNQLTGSISNSISELVNLIDLSLSSNNLSGNVELYMFAELKNLLGLDLSHNSLSLSTVLPVNSSFPNLSMLSLSSCNISEFPDFLRTQHRLQILDLSDNQIRGGIPNWIWNVGKDTLNHLNLSHNFLTGIELLPWKNLRYLDLRSNSLKGSIPFLPPSLNFISVSNNKLSGEIPLSFCNMNSIFYVNLSNNSLNGMIPPCLANSSLWFLDMRMNNFHGSIPQTFSKGSRLTILNLNDNQLEGSVPLSLVNCSFLEVLDVGNNRINGTFPAWLGALSELQVLILRSNRFHGPITYSVTRFPFPKLRILYLSNNEFTGVLPTRYFQNFQAMMHGNNNSAEGGNMYINYGNEYYSAILTVKGVNMEMEKVLNIFTTIDLSGNKFQGRIPEVVGKLNSLKGLNFSHNKLTGLIPYSLENLTQLESLDLSSNKVAGEIPWQLTSLNFLQVLNLSQNQLVGPIPQGKQFHTFSSDSYNGNMGLCGFPLSEKCSNDEVTEPIQDREEDDTWSLFDWKMAVMGYGSGFVIGLSMGYSVFATGWPKWIVRMVERKQSRNTVIRMLIQGARGRRN</sequence>
<evidence type="ECO:0000256" key="1">
    <source>
        <dbReference type="ARBA" id="ARBA00004251"/>
    </source>
</evidence>
<dbReference type="SUPFAM" id="SSF52058">
    <property type="entry name" value="L domain-like"/>
    <property type="match status" value="2"/>
</dbReference>
<dbReference type="FunFam" id="3.80.10.10:FF:000095">
    <property type="entry name" value="LRR receptor-like serine/threonine-protein kinase GSO1"/>
    <property type="match status" value="2"/>
</dbReference>
<keyword evidence="5 12" id="KW-0812">Transmembrane</keyword>
<accession>A0AAP0QM32</accession>
<dbReference type="Pfam" id="PF00560">
    <property type="entry name" value="LRR_1"/>
    <property type="match status" value="7"/>
</dbReference>
<comment type="caution">
    <text evidence="16">The sequence shown here is derived from an EMBL/GenBank/DDBJ whole genome shotgun (WGS) entry which is preliminary data.</text>
</comment>
<evidence type="ECO:0000256" key="10">
    <source>
        <dbReference type="ARBA" id="ARBA00023170"/>
    </source>
</evidence>
<keyword evidence="3" id="KW-1003">Cell membrane</keyword>
<evidence type="ECO:0000259" key="14">
    <source>
        <dbReference type="Pfam" id="PF08263"/>
    </source>
</evidence>
<comment type="similarity">
    <text evidence="2">Belongs to the RLP family.</text>
</comment>
<dbReference type="InterPro" id="IPR013210">
    <property type="entry name" value="LRR_N_plant-typ"/>
</dbReference>
<evidence type="ECO:0000313" key="17">
    <source>
        <dbReference type="Proteomes" id="UP001428341"/>
    </source>
</evidence>
<evidence type="ECO:0000313" key="16">
    <source>
        <dbReference type="EMBL" id="KAK9199789.1"/>
    </source>
</evidence>
<evidence type="ECO:0000256" key="3">
    <source>
        <dbReference type="ARBA" id="ARBA00022475"/>
    </source>
</evidence>
<dbReference type="SMART" id="SM00369">
    <property type="entry name" value="LRR_TYP"/>
    <property type="match status" value="10"/>
</dbReference>
<dbReference type="AlphaFoldDB" id="A0AAP0QM32"/>
<keyword evidence="8 12" id="KW-1133">Transmembrane helix</keyword>
<evidence type="ECO:0000259" key="15">
    <source>
        <dbReference type="Pfam" id="PF23598"/>
    </source>
</evidence>
<evidence type="ECO:0000256" key="13">
    <source>
        <dbReference type="SAM" id="SignalP"/>
    </source>
</evidence>
<dbReference type="InterPro" id="IPR003591">
    <property type="entry name" value="Leu-rich_rpt_typical-subtyp"/>
</dbReference>
<dbReference type="InterPro" id="IPR055414">
    <property type="entry name" value="LRR_R13L4/SHOC2-like"/>
</dbReference>
<evidence type="ECO:0000256" key="2">
    <source>
        <dbReference type="ARBA" id="ARBA00009592"/>
    </source>
</evidence>
<dbReference type="Proteomes" id="UP001428341">
    <property type="component" value="Unassembled WGS sequence"/>
</dbReference>
<evidence type="ECO:0000256" key="8">
    <source>
        <dbReference type="ARBA" id="ARBA00022989"/>
    </source>
</evidence>
<dbReference type="PANTHER" id="PTHR48065:SF5">
    <property type="entry name" value="RECEPTOR-LIKE PROTEIN CF-9 HOMOLOG"/>
    <property type="match status" value="1"/>
</dbReference>
<dbReference type="Pfam" id="PF13855">
    <property type="entry name" value="LRR_8"/>
    <property type="match status" value="2"/>
</dbReference>
<evidence type="ECO:0000256" key="12">
    <source>
        <dbReference type="SAM" id="Phobius"/>
    </source>
</evidence>
<keyword evidence="10" id="KW-0675">Receptor</keyword>
<keyword evidence="7" id="KW-0677">Repeat</keyword>
<keyword evidence="6 13" id="KW-0732">Signal</keyword>
<evidence type="ECO:0000256" key="4">
    <source>
        <dbReference type="ARBA" id="ARBA00022614"/>
    </source>
</evidence>
<feature type="domain" description="Disease resistance R13L4/SHOC-2-like LRR" evidence="15">
    <location>
        <begin position="254"/>
        <end position="358"/>
    </location>
</feature>
<evidence type="ECO:0000256" key="9">
    <source>
        <dbReference type="ARBA" id="ARBA00023136"/>
    </source>
</evidence>
<keyword evidence="4" id="KW-0433">Leucine-rich repeat</keyword>
<dbReference type="Pfam" id="PF23598">
    <property type="entry name" value="LRR_14"/>
    <property type="match status" value="1"/>
</dbReference>
<dbReference type="EMBL" id="JBCGBO010000005">
    <property type="protein sequence ID" value="KAK9199789.1"/>
    <property type="molecule type" value="Genomic_DNA"/>
</dbReference>
<dbReference type="InterPro" id="IPR001611">
    <property type="entry name" value="Leu-rich_rpt"/>
</dbReference>
<dbReference type="PROSITE" id="PS51450">
    <property type="entry name" value="LRR"/>
    <property type="match status" value="1"/>
</dbReference>
<evidence type="ECO:0000256" key="5">
    <source>
        <dbReference type="ARBA" id="ARBA00022692"/>
    </source>
</evidence>
<feature type="transmembrane region" description="Helical" evidence="12">
    <location>
        <begin position="901"/>
        <end position="923"/>
    </location>
</feature>
<organism evidence="16 17">
    <name type="scientific">Citrus x changshan-huyou</name>
    <dbReference type="NCBI Taxonomy" id="2935761"/>
    <lineage>
        <taxon>Eukaryota</taxon>
        <taxon>Viridiplantae</taxon>
        <taxon>Streptophyta</taxon>
        <taxon>Embryophyta</taxon>
        <taxon>Tracheophyta</taxon>
        <taxon>Spermatophyta</taxon>
        <taxon>Magnoliopsida</taxon>
        <taxon>eudicotyledons</taxon>
        <taxon>Gunneridae</taxon>
        <taxon>Pentapetalae</taxon>
        <taxon>rosids</taxon>
        <taxon>malvids</taxon>
        <taxon>Sapindales</taxon>
        <taxon>Rutaceae</taxon>
        <taxon>Aurantioideae</taxon>
        <taxon>Citrus</taxon>
    </lineage>
</organism>
<dbReference type="InterPro" id="IPR032675">
    <property type="entry name" value="LRR_dom_sf"/>
</dbReference>
<evidence type="ECO:0008006" key="18">
    <source>
        <dbReference type="Google" id="ProtNLM"/>
    </source>
</evidence>
<reference evidence="16 17" key="1">
    <citation type="submission" date="2024-05" db="EMBL/GenBank/DDBJ databases">
        <title>Haplotype-resolved chromosome-level genome assembly of Huyou (Citrus changshanensis).</title>
        <authorList>
            <person name="Miao C."/>
            <person name="Chen W."/>
            <person name="Wu Y."/>
            <person name="Wang L."/>
            <person name="Zhao S."/>
            <person name="Grierson D."/>
            <person name="Xu C."/>
            <person name="Chen K."/>
        </authorList>
    </citation>
    <scope>NUCLEOTIDE SEQUENCE [LARGE SCALE GENOMIC DNA]</scope>
    <source>
        <strain evidence="16">01-14</strain>
        <tissue evidence="16">Leaf</tissue>
    </source>
</reference>